<name>A0A9W8ECK4_9FUNG</name>
<sequence>MVQLCPLRSASFRLVPHNTGLQCFRQTIAPRLAGTSSVGRCRYTCATRYQSPQLASAHSVHLHWPASCSSYDKYSHLLVSGKDQPPLKTVDQALAQHSYAQLHKAYTALRAHPDHRLLEHRGFYLVIRLALTAFLHLEGGAATASPVLPSSPRLVPPLPTVAAFIRIVAEDWLSALRSGHDALLDPSNSNCGPAPIHTAYHYLLYALRRSHQRAFALEALRQMLVQGVPTVHLMVASLLQDCCNQDGSIDQAVQMLELYNKTRSKPLPRLLTQAAATLVTDSAHHSRVIQLYEQVRPHLICLKDRDLCSWVRTLSRLQRGDLVKEVYTAYQSAPDAKGFNIFPHLVQFAAQHDPTWIPYLHQDLAKAQWELTPAMTAYLIYGYTRLDRVDRVLELLPWAPTTFQPPLASLELRACLENLLRMGLNVQALALLNAADHRGQPAIPTIYMHLITVAVHHNQPAICLALYQQWLSSSCAGNALVALEMAIALHATRHVVLANDLYRRATSRLTMSGDAVARARIRACLQLNLFDEASAIYQQLSSTSVSNQLRWADTRALVLAATERVDTHLFTTLFQDVLARRFTFTADMYAILGNGCLELRCLTLLDTLVDQLVSVHPRLVPSVVVEWVGQALTQQQPVQTEMLGKVFIQHAADATIDQCHALLAAFLAHRGDVAIMQQLVATMETPGSRAPLPTATTWALFVRALHQAGSDAKVVQVFGACFPRHRIVDTLALAAAMCSLVRTGHPIEATYIWEWVERHKYQWHPLALAKLLDAIAPTTYRAFTQALYHQGLAQLTATAAAGISSPDITQLATSLVRASLTMQARADFLMLWSTIAQSPLLQPDTQLLSVLLEACRELNVQQSHKILAWAQCNQIQLDVPAYRSLVQLYCQRNQFIEAVDVVDTLMPTAGLRPDRSIVQGLAAQLILAPSADCSRRRLKMYAQVCGAPVTDWVAGILK</sequence>
<dbReference type="EMBL" id="JANBQB010000217">
    <property type="protein sequence ID" value="KAJ1979472.1"/>
    <property type="molecule type" value="Genomic_DNA"/>
</dbReference>
<proteinExistence type="predicted"/>
<reference evidence="2" key="1">
    <citation type="submission" date="2022-07" db="EMBL/GenBank/DDBJ databases">
        <title>Phylogenomic reconstructions and comparative analyses of Kickxellomycotina fungi.</title>
        <authorList>
            <person name="Reynolds N.K."/>
            <person name="Stajich J.E."/>
            <person name="Barry K."/>
            <person name="Grigoriev I.V."/>
            <person name="Crous P."/>
            <person name="Smith M.E."/>
        </authorList>
    </citation>
    <scope>NUCLEOTIDE SEQUENCE</scope>
    <source>
        <strain evidence="2">RSA 567</strain>
    </source>
</reference>
<dbReference type="OrthoDB" id="5643636at2759"/>
<evidence type="ECO:0008006" key="4">
    <source>
        <dbReference type="Google" id="ProtNLM"/>
    </source>
</evidence>
<evidence type="ECO:0000313" key="2">
    <source>
        <dbReference type="EMBL" id="KAJ1979472.1"/>
    </source>
</evidence>
<keyword evidence="3" id="KW-1185">Reference proteome</keyword>
<accession>A0A9W8ECK4</accession>
<protein>
    <recommendedName>
        <fullName evidence="4">Pentacotripeptide-repeat region of PRORP domain-containing protein</fullName>
    </recommendedName>
</protein>
<organism evidence="2 3">
    <name type="scientific">Dimargaris verticillata</name>
    <dbReference type="NCBI Taxonomy" id="2761393"/>
    <lineage>
        <taxon>Eukaryota</taxon>
        <taxon>Fungi</taxon>
        <taxon>Fungi incertae sedis</taxon>
        <taxon>Zoopagomycota</taxon>
        <taxon>Kickxellomycotina</taxon>
        <taxon>Dimargaritomycetes</taxon>
        <taxon>Dimargaritales</taxon>
        <taxon>Dimargaritaceae</taxon>
        <taxon>Dimargaris</taxon>
    </lineage>
</organism>
<gene>
    <name evidence="2" type="ORF">H4R34_002816</name>
</gene>
<evidence type="ECO:0000256" key="1">
    <source>
        <dbReference type="PROSITE-ProRule" id="PRU00708"/>
    </source>
</evidence>
<dbReference type="InterPro" id="IPR002885">
    <property type="entry name" value="PPR_rpt"/>
</dbReference>
<comment type="caution">
    <text evidence="2">The sequence shown here is derived from an EMBL/GenBank/DDBJ whole genome shotgun (WGS) entry which is preliminary data.</text>
</comment>
<dbReference type="InterPro" id="IPR011990">
    <property type="entry name" value="TPR-like_helical_dom_sf"/>
</dbReference>
<evidence type="ECO:0000313" key="3">
    <source>
        <dbReference type="Proteomes" id="UP001151582"/>
    </source>
</evidence>
<dbReference type="Gene3D" id="1.25.40.10">
    <property type="entry name" value="Tetratricopeptide repeat domain"/>
    <property type="match status" value="1"/>
</dbReference>
<dbReference type="GO" id="GO:0003729">
    <property type="term" value="F:mRNA binding"/>
    <property type="evidence" value="ECO:0007669"/>
    <property type="project" value="TreeGrafter"/>
</dbReference>
<dbReference type="Proteomes" id="UP001151582">
    <property type="component" value="Unassembled WGS sequence"/>
</dbReference>
<dbReference type="PANTHER" id="PTHR47938">
    <property type="entry name" value="RESPIRATORY COMPLEX I CHAPERONE (CIA84), PUTATIVE (AFU_ORTHOLOGUE AFUA_2G06020)-RELATED"/>
    <property type="match status" value="1"/>
</dbReference>
<feature type="repeat" description="PPR" evidence="1">
    <location>
        <begin position="878"/>
        <end position="913"/>
    </location>
</feature>
<dbReference type="PROSITE" id="PS51375">
    <property type="entry name" value="PPR"/>
    <property type="match status" value="1"/>
</dbReference>
<dbReference type="AlphaFoldDB" id="A0A9W8ECK4"/>